<feature type="domain" description="Retrovirus-related Pol polyprotein from transposon TNT 1-94-like beta-barrel" evidence="1">
    <location>
        <begin position="127"/>
        <end position="207"/>
    </location>
</feature>
<dbReference type="EMBL" id="BQNB010015037">
    <property type="protein sequence ID" value="GJT35276.1"/>
    <property type="molecule type" value="Genomic_DNA"/>
</dbReference>
<organism evidence="2 3">
    <name type="scientific">Tanacetum coccineum</name>
    <dbReference type="NCBI Taxonomy" id="301880"/>
    <lineage>
        <taxon>Eukaryota</taxon>
        <taxon>Viridiplantae</taxon>
        <taxon>Streptophyta</taxon>
        <taxon>Embryophyta</taxon>
        <taxon>Tracheophyta</taxon>
        <taxon>Spermatophyta</taxon>
        <taxon>Magnoliopsida</taxon>
        <taxon>eudicotyledons</taxon>
        <taxon>Gunneridae</taxon>
        <taxon>Pentapetalae</taxon>
        <taxon>asterids</taxon>
        <taxon>campanulids</taxon>
        <taxon>Asterales</taxon>
        <taxon>Asteraceae</taxon>
        <taxon>Asteroideae</taxon>
        <taxon>Anthemideae</taxon>
        <taxon>Anthemidinae</taxon>
        <taxon>Tanacetum</taxon>
    </lineage>
</organism>
<evidence type="ECO:0000259" key="1">
    <source>
        <dbReference type="Pfam" id="PF22936"/>
    </source>
</evidence>
<dbReference type="Proteomes" id="UP001151760">
    <property type="component" value="Unassembled WGS sequence"/>
</dbReference>
<reference evidence="2" key="1">
    <citation type="journal article" date="2022" name="Int. J. Mol. Sci.">
        <title>Draft Genome of Tanacetum Coccineum: Genomic Comparison of Closely Related Tanacetum-Family Plants.</title>
        <authorList>
            <person name="Yamashiro T."/>
            <person name="Shiraishi A."/>
            <person name="Nakayama K."/>
            <person name="Satake H."/>
        </authorList>
    </citation>
    <scope>NUCLEOTIDE SEQUENCE</scope>
</reference>
<comment type="caution">
    <text evidence="2">The sequence shown here is derived from an EMBL/GenBank/DDBJ whole genome shotgun (WGS) entry which is preliminary data.</text>
</comment>
<evidence type="ECO:0000313" key="3">
    <source>
        <dbReference type="Proteomes" id="UP001151760"/>
    </source>
</evidence>
<sequence>MCTKFDIEKFDGKNDFGLWQVRMKALLEQLGLAAALEELHVATIVATVKLEDVLATLNSRELQKMTEAKGNVVEWVILDGEILSNRYIPGKDSAWSKNEDQVSGSRAVGYDSDDVMMAMSVEELLDWIMDSGGSYHMTYKRDYLFDFEEYDGGNILLGDGRECRVRGTCKVQVQMRDGSSFVLDNVRYVPELRLNLISLDTLEKEGFTVKM</sequence>
<name>A0ABQ5D7L4_9ASTR</name>
<dbReference type="InterPro" id="IPR054722">
    <property type="entry name" value="PolX-like_BBD"/>
</dbReference>
<protein>
    <recommendedName>
        <fullName evidence="1">Retrovirus-related Pol polyprotein from transposon TNT 1-94-like beta-barrel domain-containing protein</fullName>
    </recommendedName>
</protein>
<proteinExistence type="predicted"/>
<accession>A0ABQ5D7L4</accession>
<evidence type="ECO:0000313" key="2">
    <source>
        <dbReference type="EMBL" id="GJT35276.1"/>
    </source>
</evidence>
<dbReference type="PANTHER" id="PTHR47592">
    <property type="entry name" value="PBF68 PROTEIN"/>
    <property type="match status" value="1"/>
</dbReference>
<keyword evidence="3" id="KW-1185">Reference proteome</keyword>
<reference evidence="2" key="2">
    <citation type="submission" date="2022-01" db="EMBL/GenBank/DDBJ databases">
        <authorList>
            <person name="Yamashiro T."/>
            <person name="Shiraishi A."/>
            <person name="Satake H."/>
            <person name="Nakayama K."/>
        </authorList>
    </citation>
    <scope>NUCLEOTIDE SEQUENCE</scope>
</reference>
<dbReference type="Pfam" id="PF22936">
    <property type="entry name" value="Pol_BBD"/>
    <property type="match status" value="1"/>
</dbReference>
<gene>
    <name evidence="2" type="ORF">Tco_0925695</name>
</gene>